<protein>
    <submittedName>
        <fullName evidence="2">Uncharacterized protein</fullName>
    </submittedName>
</protein>
<evidence type="ECO:0000313" key="3">
    <source>
        <dbReference type="Proteomes" id="UP001152607"/>
    </source>
</evidence>
<feature type="compositionally biased region" description="Polar residues" evidence="1">
    <location>
        <begin position="26"/>
        <end position="53"/>
    </location>
</feature>
<keyword evidence="3" id="KW-1185">Reference proteome</keyword>
<dbReference type="EMBL" id="CAOQHR010000005">
    <property type="protein sequence ID" value="CAI6335324.1"/>
    <property type="molecule type" value="Genomic_DNA"/>
</dbReference>
<dbReference type="AlphaFoldDB" id="A0A9W4UHB1"/>
<name>A0A9W4UHB1_9PLEO</name>
<feature type="region of interest" description="Disordered" evidence="1">
    <location>
        <begin position="26"/>
        <end position="60"/>
    </location>
</feature>
<sequence>MYTRLTTSTNYKKKACINNIIAINSHQNSKHNPSIHPSRTLSSYIPSAQSAQLEPTLSPPPLFPSPVAKKTHVSRIPISPSVHPSILHALGSMTSAHQSSVVPT</sequence>
<gene>
    <name evidence="2" type="ORF">PDIGIT_LOCUS8404</name>
</gene>
<dbReference type="Proteomes" id="UP001152607">
    <property type="component" value="Unassembled WGS sequence"/>
</dbReference>
<comment type="caution">
    <text evidence="2">The sequence shown here is derived from an EMBL/GenBank/DDBJ whole genome shotgun (WGS) entry which is preliminary data.</text>
</comment>
<accession>A0A9W4UHB1</accession>
<evidence type="ECO:0000313" key="2">
    <source>
        <dbReference type="EMBL" id="CAI6335324.1"/>
    </source>
</evidence>
<organism evidence="2 3">
    <name type="scientific">Periconia digitata</name>
    <dbReference type="NCBI Taxonomy" id="1303443"/>
    <lineage>
        <taxon>Eukaryota</taxon>
        <taxon>Fungi</taxon>
        <taxon>Dikarya</taxon>
        <taxon>Ascomycota</taxon>
        <taxon>Pezizomycotina</taxon>
        <taxon>Dothideomycetes</taxon>
        <taxon>Pleosporomycetidae</taxon>
        <taxon>Pleosporales</taxon>
        <taxon>Massarineae</taxon>
        <taxon>Periconiaceae</taxon>
        <taxon>Periconia</taxon>
    </lineage>
</organism>
<evidence type="ECO:0000256" key="1">
    <source>
        <dbReference type="SAM" id="MobiDB-lite"/>
    </source>
</evidence>
<proteinExistence type="predicted"/>
<reference evidence="2" key="1">
    <citation type="submission" date="2023-01" db="EMBL/GenBank/DDBJ databases">
        <authorList>
            <person name="Van Ghelder C."/>
            <person name="Rancurel C."/>
        </authorList>
    </citation>
    <scope>NUCLEOTIDE SEQUENCE</scope>
    <source>
        <strain evidence="2">CNCM I-4278</strain>
    </source>
</reference>